<feature type="region of interest" description="Disordered" evidence="1">
    <location>
        <begin position="1105"/>
        <end position="1132"/>
    </location>
</feature>
<sequence length="1491" mass="160188">MHLRNASELRDCSTVSPFSPQRLTQFKDSPGVSRAPSPLVWEHNSLTIRPQHVATLTDSPSRAEIKSFFSFLAAFVSPPAPLRQLKQQQQHLPYQQQPPAGPSLSEALDGVMFLAACAVSHQWGLSIEPASKWLQGSCQGDASAGGLERPPKQQQRRRDDWLLLCGTPSSPCSAETVSVRALTWFFNSLRQFVPRLPQAAVTQLIAPLFVIGREIRLARSSSKPSQEVQVLAQALLDLLQEVLQRAAAEAPSLPSGETVQRVSTVYNLLSEWSKNFPSTQTERFKPLLLLGGNGDAIGNFLEEDFESHRGGIPNGTAATALAVALQRSGALMLPRGILEAMATMVEASAVAAARGLKVCAPLLEAHGGVDSPRLFPLKDWSHKVYSQQQQPLHQRLNMQQPNIGKKSPPSQTTAYEVRLLVAALASWLPVYYLLMRLGGGIWLPAVQQLAEVAAAQGARLIELFISEQQAQRGSAANDEKRCSTWAAVGRMLYGEVQQLSIALARLHSLRPLKGTGQFAAAAVSFDRFLAHQACASAKTGPASPAARLTPLAFFRPLLHTHEPPRDIREAERRIRFFCSLVTLGATDRSLTSGVAACLPSESQLDSLLSTEWQTQEEAFSTSTAAAAVICAQRLPLKVLQRLLFACSWIGEWTLVTQGLKVLRYRLDTLTLQRLLRSHSSARNESNGVSSVQTGSFATAASASAETQDRSAAELVGKTLSLLQRSSSMRGSPPKGDGKQPRPLSPDSDLEASELQNSLCSLASAATLWAAVSGFEGHQPEDVALLTFSLIPFWIQQTSARASPVHTEQNVQTIRSAAAGTAAVDSQEPQTNQQRQQGPVERGLTVSSLFYLSELCEKRGPDLSAWPSPILFLLAYNMLRLRQGTGIDTVRATSDSAAAEAAAPAVGPAVGAIFTTEQQQHQLSSGAEAAASQLLLHVVDAIDKSVSFPDSVNAWCRQRLSAPAEQFHHDSTTTTASSLETTAATKATTATIPRARNRNRIRLAGMREVGSFLWALSRVEGGFGAPVAIGANEAARLAAEVNESAESATRKFPLWGAHQNRKNLTLQEASHIAAQIIRRPGGFADKLAVYAEATLRAANDHLLQREGPRASGSCASDDGESRTQSVARATSAESTLAARRQALPPDYRPQAVLSIVKSFCLEAPNIARPPISLPPSEKPSLNWLATAGVSLGLLLSFYSSCKAITRHYILSGILHAPLLTAECGLLQLFHLLRPLAASARAAMEDSEQVTKENVENVGVKGFDTSPTLSNNFKLSKLPPAEAGHQYAGQSNSNSSILRLLRGAPTFLFAAAAALLRHSQIIEGLPVDSPKTAAQVQLLLLATSDFAALLHAHCHSSDGFSEGLMDQSTPAAHIPLMTASREFRHVVQELLSIFSEIVVRHGEQICDSLPLLAAAAEVLSRCGRQVSLPPGSKKAVESFASAAIAALRQPASYDGSTRESCSDTAAQGQTWGGTEGLKRLAIALEALKFVELK</sequence>
<organism evidence="2 3">
    <name type="scientific">Eimeria tenella</name>
    <name type="common">Coccidian parasite</name>
    <dbReference type="NCBI Taxonomy" id="5802"/>
    <lineage>
        <taxon>Eukaryota</taxon>
        <taxon>Sar</taxon>
        <taxon>Alveolata</taxon>
        <taxon>Apicomplexa</taxon>
        <taxon>Conoidasida</taxon>
        <taxon>Coccidia</taxon>
        <taxon>Eucoccidiorida</taxon>
        <taxon>Eimeriorina</taxon>
        <taxon>Eimeriidae</taxon>
        <taxon>Eimeria</taxon>
    </lineage>
</organism>
<feature type="compositionally biased region" description="Polar residues" evidence="1">
    <location>
        <begin position="826"/>
        <end position="836"/>
    </location>
</feature>
<evidence type="ECO:0000313" key="2">
    <source>
        <dbReference type="EMBL" id="CDJ38936.1"/>
    </source>
</evidence>
<dbReference type="EMBL" id="HG674134">
    <property type="protein sequence ID" value="CDJ38936.1"/>
    <property type="molecule type" value="Genomic_DNA"/>
</dbReference>
<reference evidence="2" key="2">
    <citation type="submission" date="2013-10" db="EMBL/GenBank/DDBJ databases">
        <authorList>
            <person name="Aslett M."/>
        </authorList>
    </citation>
    <scope>NUCLEOTIDE SEQUENCE [LARGE SCALE GENOMIC DNA]</scope>
    <source>
        <strain evidence="2">Houghton</strain>
    </source>
</reference>
<gene>
    <name evidence="2" type="ORF">ETH_00028975</name>
</gene>
<dbReference type="OMA" id="LIPFWIQ"/>
<dbReference type="RefSeq" id="XP_013229691.1">
    <property type="nucleotide sequence ID" value="XM_013374237.1"/>
</dbReference>
<dbReference type="GeneID" id="25254888"/>
<proteinExistence type="predicted"/>
<dbReference type="VEuPathDB" id="ToxoDB:ETH_00028975"/>
<name>U6KLU1_EIMTE</name>
<evidence type="ECO:0000256" key="1">
    <source>
        <dbReference type="SAM" id="MobiDB-lite"/>
    </source>
</evidence>
<protein>
    <submittedName>
        <fullName evidence="2">Uncharacterized protein</fullName>
    </submittedName>
</protein>
<dbReference type="OrthoDB" id="346433at2759"/>
<feature type="region of interest" description="Disordered" evidence="1">
    <location>
        <begin position="818"/>
        <end position="839"/>
    </location>
</feature>
<feature type="region of interest" description="Disordered" evidence="1">
    <location>
        <begin position="725"/>
        <end position="750"/>
    </location>
</feature>
<dbReference type="Proteomes" id="UP000030747">
    <property type="component" value="Unassembled WGS sequence"/>
</dbReference>
<accession>U6KLU1</accession>
<dbReference type="VEuPathDB" id="ToxoDB:ETH2_1319600"/>
<keyword evidence="3" id="KW-1185">Reference proteome</keyword>
<reference evidence="2" key="1">
    <citation type="submission" date="2013-10" db="EMBL/GenBank/DDBJ databases">
        <title>Genomic analysis of the causative agents of coccidiosis in chickens.</title>
        <authorList>
            <person name="Reid A.J."/>
            <person name="Blake D."/>
            <person name="Billington K."/>
            <person name="Browne H."/>
            <person name="Dunn M."/>
            <person name="Hung S."/>
            <person name="Kawahara F."/>
            <person name="Miranda-Saavedra D."/>
            <person name="Mourier T."/>
            <person name="Nagra H."/>
            <person name="Otto T.D."/>
            <person name="Rawlings N."/>
            <person name="Sanchez A."/>
            <person name="Sanders M."/>
            <person name="Subramaniam C."/>
            <person name="Tay Y."/>
            <person name="Dear P."/>
            <person name="Doerig C."/>
            <person name="Gruber A."/>
            <person name="Parkinson J."/>
            <person name="Shirley M."/>
            <person name="Wan K.L."/>
            <person name="Berriman M."/>
            <person name="Tomley F."/>
            <person name="Pain A."/>
        </authorList>
    </citation>
    <scope>NUCLEOTIDE SEQUENCE [LARGE SCALE GENOMIC DNA]</scope>
    <source>
        <strain evidence="2">Houghton</strain>
    </source>
</reference>
<feature type="compositionally biased region" description="Polar residues" evidence="1">
    <location>
        <begin position="1121"/>
        <end position="1132"/>
    </location>
</feature>
<evidence type="ECO:0000313" key="3">
    <source>
        <dbReference type="Proteomes" id="UP000030747"/>
    </source>
</evidence>